<dbReference type="PANTHER" id="PTHR40593">
    <property type="entry name" value="PENICILLIN-BINDING PROTEIN ACTIVATOR LPOB"/>
    <property type="match status" value="1"/>
</dbReference>
<protein>
    <recommendedName>
        <fullName evidence="3">Penicillin-binding protein activator LpoB</fullName>
    </recommendedName>
</protein>
<sequence>MKPSIYLFALVSITVMLQSCATRKVERIDTEEIIDLSGRWNDTDSRMVAEAMVEQVLNGQWLPNFQEKHEGRKPVVIVGLVYNKSHEHIEAETFIKDVERAFINSGKVRLVQAGDKREELRKERAAQQDFASPETMKAWGKELGADFMLNGDISSTVDTYKRERVNYYQVNLELTDIETSEVVWIGDKKIRKYIKN</sequence>
<proteinExistence type="predicted"/>
<dbReference type="PANTHER" id="PTHR40593:SF1">
    <property type="entry name" value="PENICILLIN-BINDING PROTEIN ACTIVATOR LPOB"/>
    <property type="match status" value="1"/>
</dbReference>
<evidence type="ECO:0008006" key="3">
    <source>
        <dbReference type="Google" id="ProtNLM"/>
    </source>
</evidence>
<dbReference type="STRING" id="385682.SAMN05444380_11461"/>
<dbReference type="OrthoDB" id="9803653at2"/>
<gene>
    <name evidence="1" type="ORF">SAMN05444380_11461</name>
</gene>
<dbReference type="eggNOG" id="COG3417">
    <property type="taxonomic scope" value="Bacteria"/>
</dbReference>
<evidence type="ECO:0000313" key="2">
    <source>
        <dbReference type="Proteomes" id="UP000181976"/>
    </source>
</evidence>
<keyword evidence="2" id="KW-1185">Reference proteome</keyword>
<dbReference type="InParanoid" id="A0A1I2BWS0"/>
<dbReference type="InterPro" id="IPR014094">
    <property type="entry name" value="LpoB"/>
</dbReference>
<evidence type="ECO:0000313" key="1">
    <source>
        <dbReference type="EMBL" id="SFE60541.1"/>
    </source>
</evidence>
<name>A0A1I2BWS0_9BACT</name>
<dbReference type="RefSeq" id="WP_029626623.1">
    <property type="nucleotide sequence ID" value="NZ_AFSL01000063.1"/>
</dbReference>
<dbReference type="PROSITE" id="PS51257">
    <property type="entry name" value="PROKAR_LIPOPROTEIN"/>
    <property type="match status" value="1"/>
</dbReference>
<dbReference type="GO" id="GO:0009252">
    <property type="term" value="P:peptidoglycan biosynthetic process"/>
    <property type="evidence" value="ECO:0007669"/>
    <property type="project" value="TreeGrafter"/>
</dbReference>
<accession>A0A1I2BWS0</accession>
<dbReference type="GO" id="GO:0031241">
    <property type="term" value="C:periplasmic side of cell outer membrane"/>
    <property type="evidence" value="ECO:0007669"/>
    <property type="project" value="TreeGrafter"/>
</dbReference>
<dbReference type="Pfam" id="PF13036">
    <property type="entry name" value="LpoB"/>
    <property type="match status" value="1"/>
</dbReference>
<dbReference type="EMBL" id="FONA01000014">
    <property type="protein sequence ID" value="SFE60541.1"/>
    <property type="molecule type" value="Genomic_DNA"/>
</dbReference>
<dbReference type="Proteomes" id="UP000181976">
    <property type="component" value="Unassembled WGS sequence"/>
</dbReference>
<dbReference type="Gene3D" id="3.40.50.10610">
    <property type="entry name" value="ABC-type transport auxiliary lipoprotein component"/>
    <property type="match status" value="1"/>
</dbReference>
<organism evidence="1 2">
    <name type="scientific">Thermophagus xiamenensis</name>
    <dbReference type="NCBI Taxonomy" id="385682"/>
    <lineage>
        <taxon>Bacteria</taxon>
        <taxon>Pseudomonadati</taxon>
        <taxon>Bacteroidota</taxon>
        <taxon>Bacteroidia</taxon>
        <taxon>Marinilabiliales</taxon>
        <taxon>Marinilabiliaceae</taxon>
        <taxon>Thermophagus</taxon>
    </lineage>
</organism>
<dbReference type="AlphaFoldDB" id="A0A1I2BWS0"/>
<dbReference type="GO" id="GO:0030234">
    <property type="term" value="F:enzyme regulator activity"/>
    <property type="evidence" value="ECO:0007669"/>
    <property type="project" value="TreeGrafter"/>
</dbReference>
<reference evidence="1 2" key="1">
    <citation type="submission" date="2016-10" db="EMBL/GenBank/DDBJ databases">
        <authorList>
            <person name="de Groot N.N."/>
        </authorList>
    </citation>
    <scope>NUCLEOTIDE SEQUENCE [LARGE SCALE GENOMIC DNA]</scope>
    <source>
        <strain evidence="1 2">DSM 19012</strain>
    </source>
</reference>